<dbReference type="PANTHER" id="PTHR43434">
    <property type="entry name" value="PHOSPHOGLYCOLATE PHOSPHATASE"/>
    <property type="match status" value="1"/>
</dbReference>
<keyword evidence="2" id="KW-0378">Hydrolase</keyword>
<dbReference type="InterPro" id="IPR050155">
    <property type="entry name" value="HAD-like_hydrolase_sf"/>
</dbReference>
<dbReference type="OrthoDB" id="9773910at2"/>
<evidence type="ECO:0000313" key="3">
    <source>
        <dbReference type="Proteomes" id="UP000198975"/>
    </source>
</evidence>
<sequence>MHLDIAWQNIDTVLLDMDGTLLDLAFDNFFWQKLVPETFGAKQGLTPDEAQNVLRQEYHAVQHTLNWYCLDYWSERLGLDICAMTTQHGPQAVLREDTVPFLDALKKCGKRRILLTNAHPHNLAVKLEHTGLASHLDLLLSTHTFGYPKEDQRLWQAVTQETGLTPERTLFIDDSEPILDAATKFGIGYCLGVTNPDSGLAEKSYLRHPGMNDYRRLIPSLLKEA</sequence>
<dbReference type="GO" id="GO:0006281">
    <property type="term" value="P:DNA repair"/>
    <property type="evidence" value="ECO:0007669"/>
    <property type="project" value="TreeGrafter"/>
</dbReference>
<dbReference type="CDD" id="cd01427">
    <property type="entry name" value="HAD_like"/>
    <property type="match status" value="1"/>
</dbReference>
<protein>
    <submittedName>
        <fullName evidence="2">Putative hydrolase of the HAD superfamily</fullName>
    </submittedName>
</protein>
<dbReference type="InterPro" id="IPR036412">
    <property type="entry name" value="HAD-like_sf"/>
</dbReference>
<dbReference type="PANTHER" id="PTHR43434:SF3">
    <property type="entry name" value="GMP_IMP NUCLEOTIDASE YRFG"/>
    <property type="match status" value="1"/>
</dbReference>
<keyword evidence="3" id="KW-1185">Reference proteome</keyword>
<dbReference type="EMBL" id="FMAY01000006">
    <property type="protein sequence ID" value="SCC14601.1"/>
    <property type="molecule type" value="Genomic_DNA"/>
</dbReference>
<dbReference type="RefSeq" id="WP_088238371.1">
    <property type="nucleotide sequence ID" value="NZ_FMAY01000006.1"/>
</dbReference>
<name>A0A1C4C679_9ENTR</name>
<organism evidence="2 3">
    <name type="scientific">Kosakonia oryzendophytica</name>
    <dbReference type="NCBI Taxonomy" id="1005665"/>
    <lineage>
        <taxon>Bacteria</taxon>
        <taxon>Pseudomonadati</taxon>
        <taxon>Pseudomonadota</taxon>
        <taxon>Gammaproteobacteria</taxon>
        <taxon>Enterobacterales</taxon>
        <taxon>Enterobacteriaceae</taxon>
        <taxon>Kosakonia</taxon>
    </lineage>
</organism>
<dbReference type="NCBIfam" id="TIGR01509">
    <property type="entry name" value="HAD-SF-IA-v3"/>
    <property type="match status" value="1"/>
</dbReference>
<dbReference type="GO" id="GO:0046872">
    <property type="term" value="F:metal ion binding"/>
    <property type="evidence" value="ECO:0007669"/>
    <property type="project" value="UniProtKB-KW"/>
</dbReference>
<dbReference type="GO" id="GO:0008967">
    <property type="term" value="F:phosphoglycolate phosphatase activity"/>
    <property type="evidence" value="ECO:0007669"/>
    <property type="project" value="TreeGrafter"/>
</dbReference>
<dbReference type="GO" id="GO:0005829">
    <property type="term" value="C:cytosol"/>
    <property type="evidence" value="ECO:0007669"/>
    <property type="project" value="TreeGrafter"/>
</dbReference>
<keyword evidence="1" id="KW-0479">Metal-binding</keyword>
<dbReference type="Gene3D" id="3.40.50.1000">
    <property type="entry name" value="HAD superfamily/HAD-like"/>
    <property type="match status" value="1"/>
</dbReference>
<dbReference type="InterPro" id="IPR006439">
    <property type="entry name" value="HAD-SF_hydro_IA"/>
</dbReference>
<dbReference type="NCBIfam" id="NF011564">
    <property type="entry name" value="PRK14988.1"/>
    <property type="match status" value="1"/>
</dbReference>
<dbReference type="SFLD" id="SFLDS00003">
    <property type="entry name" value="Haloacid_Dehalogenase"/>
    <property type="match status" value="1"/>
</dbReference>
<dbReference type="InterPro" id="IPR023214">
    <property type="entry name" value="HAD_sf"/>
</dbReference>
<dbReference type="Proteomes" id="UP000198975">
    <property type="component" value="Unassembled WGS sequence"/>
</dbReference>
<proteinExistence type="predicted"/>
<evidence type="ECO:0000313" key="2">
    <source>
        <dbReference type="EMBL" id="SCC14601.1"/>
    </source>
</evidence>
<dbReference type="PRINTS" id="PR00413">
    <property type="entry name" value="HADHALOGNASE"/>
</dbReference>
<dbReference type="Pfam" id="PF00702">
    <property type="entry name" value="Hydrolase"/>
    <property type="match status" value="1"/>
</dbReference>
<evidence type="ECO:0000256" key="1">
    <source>
        <dbReference type="ARBA" id="ARBA00022723"/>
    </source>
</evidence>
<reference evidence="3" key="1">
    <citation type="submission" date="2016-08" db="EMBL/GenBank/DDBJ databases">
        <authorList>
            <person name="Varghese N."/>
            <person name="Submissions Spin"/>
        </authorList>
    </citation>
    <scope>NUCLEOTIDE SEQUENCE [LARGE SCALE GENOMIC DNA]</scope>
    <source>
        <strain evidence="3">REICA_082</strain>
    </source>
</reference>
<gene>
    <name evidence="2" type="ORF">GA0061071_106295</name>
</gene>
<dbReference type="AlphaFoldDB" id="A0A1C4C679"/>
<dbReference type="SUPFAM" id="SSF56784">
    <property type="entry name" value="HAD-like"/>
    <property type="match status" value="1"/>
</dbReference>
<dbReference type="SFLD" id="SFLDG01129">
    <property type="entry name" value="C1.5:_HAD__Beta-PGM__Phosphata"/>
    <property type="match status" value="1"/>
</dbReference>
<accession>A0A1C4C679</accession>